<dbReference type="Proteomes" id="UP000708576">
    <property type="component" value="Unassembled WGS sequence"/>
</dbReference>
<reference evidence="2 3" key="1">
    <citation type="journal article" date="2015" name="Int. J. Syst. Evol. Microbiol.">
        <title>Carboxylicivirga linearis sp. nov., isolated from a sea cucumber culture pond.</title>
        <authorList>
            <person name="Wang F.Q."/>
            <person name="Zhou Y.X."/>
            <person name="Lin X.Z."/>
            <person name="Chen G.J."/>
            <person name="Du Z.J."/>
        </authorList>
    </citation>
    <scope>NUCLEOTIDE SEQUENCE [LARGE SCALE GENOMIC DNA]</scope>
    <source>
        <strain evidence="2 3">FB218</strain>
    </source>
</reference>
<gene>
    <name evidence="2" type="ORF">KEM10_17855</name>
</gene>
<dbReference type="GO" id="GO:0005524">
    <property type="term" value="F:ATP binding"/>
    <property type="evidence" value="ECO:0007669"/>
    <property type="project" value="UniProtKB-KW"/>
</dbReference>
<evidence type="ECO:0000313" key="3">
    <source>
        <dbReference type="Proteomes" id="UP000708576"/>
    </source>
</evidence>
<proteinExistence type="predicted"/>
<dbReference type="Pfam" id="PF04326">
    <property type="entry name" value="SLFN_AlbA_2"/>
    <property type="match status" value="1"/>
</dbReference>
<keyword evidence="2" id="KW-0067">ATP-binding</keyword>
<keyword evidence="2" id="KW-0547">Nucleotide-binding</keyword>
<dbReference type="PANTHER" id="PTHR30595">
    <property type="entry name" value="GLPR-RELATED TRANSCRIPTIONAL REPRESSOR"/>
    <property type="match status" value="1"/>
</dbReference>
<dbReference type="PANTHER" id="PTHR30595:SF6">
    <property type="entry name" value="SCHLAFEN ALBA-2 DOMAIN-CONTAINING PROTEIN"/>
    <property type="match status" value="1"/>
</dbReference>
<accession>A0ABS5JZ39</accession>
<evidence type="ECO:0000259" key="1">
    <source>
        <dbReference type="Pfam" id="PF04326"/>
    </source>
</evidence>
<dbReference type="InterPro" id="IPR007421">
    <property type="entry name" value="Schlafen_AlbA_2_dom"/>
</dbReference>
<dbReference type="EMBL" id="JAGUCO010000019">
    <property type="protein sequence ID" value="MBS2100155.1"/>
    <property type="molecule type" value="Genomic_DNA"/>
</dbReference>
<dbReference type="InterPro" id="IPR038461">
    <property type="entry name" value="Schlafen_AlbA_2_dom_sf"/>
</dbReference>
<feature type="domain" description="Schlafen AlbA-2" evidence="1">
    <location>
        <begin position="6"/>
        <end position="118"/>
    </location>
</feature>
<dbReference type="Gene3D" id="3.30.950.30">
    <property type="entry name" value="Schlafen, AAA domain"/>
    <property type="match status" value="1"/>
</dbReference>
<name>A0ABS5JZ39_9BACT</name>
<evidence type="ECO:0000313" key="2">
    <source>
        <dbReference type="EMBL" id="MBS2100155.1"/>
    </source>
</evidence>
<sequence length="219" mass="24813">MIAEGEHQTQDFKFAVNDSKKIARSLSAFANTDGGRLLLGVKDNGKIAGVESDEEYYMIEAAAKIHCKPNVPFETRKWEVEGKTVLEIIIPKSKKKPHSAPDKEGKPKAYVRVKDQNIMVNRILIEVWKKEREGSGGMLKIKYAESKLLTYLEINGYITFSKFCGMARISPRKAEKILINLIHMKVLVMDITEKQIFYKMNPNPVEPIIGGEQELPEGF</sequence>
<comment type="caution">
    <text evidence="2">The sequence shown here is derived from an EMBL/GenBank/DDBJ whole genome shotgun (WGS) entry which is preliminary data.</text>
</comment>
<organism evidence="2 3">
    <name type="scientific">Carboxylicivirga linearis</name>
    <dbReference type="NCBI Taxonomy" id="1628157"/>
    <lineage>
        <taxon>Bacteria</taxon>
        <taxon>Pseudomonadati</taxon>
        <taxon>Bacteroidota</taxon>
        <taxon>Bacteroidia</taxon>
        <taxon>Marinilabiliales</taxon>
        <taxon>Marinilabiliaceae</taxon>
        <taxon>Carboxylicivirga</taxon>
    </lineage>
</organism>
<keyword evidence="3" id="KW-1185">Reference proteome</keyword>
<protein>
    <submittedName>
        <fullName evidence="2">ATP-binding protein</fullName>
    </submittedName>
</protein>